<reference evidence="1 2" key="1">
    <citation type="submission" date="2011-09" db="EMBL/GenBank/DDBJ databases">
        <title>The draft genome of Methylobacterium extorquens DSM 13060.</title>
        <authorList>
            <consortium name="US DOE Joint Genome Institute (JGI-PGF)"/>
            <person name="Lucas S."/>
            <person name="Han J."/>
            <person name="Lapidus A."/>
            <person name="Cheng J.-F."/>
            <person name="Goodwin L."/>
            <person name="Pitluck S."/>
            <person name="Peters L."/>
            <person name="Land M.L."/>
            <person name="Hauser L."/>
            <person name="Koskimaki J."/>
            <person name="Halonen O."/>
            <person name="Pirttila A."/>
            <person name="Frank C."/>
            <person name="Woyke T.J."/>
        </authorList>
    </citation>
    <scope>NUCLEOTIDE SEQUENCE [LARGE SCALE GENOMIC DNA]</scope>
    <source>
        <strain evidence="1 2">DSM 13060</strain>
    </source>
</reference>
<protein>
    <submittedName>
        <fullName evidence="1">Putative acyl-CoA dehydrogenase</fullName>
    </submittedName>
</protein>
<comment type="caution">
    <text evidence="1">The sequence shown here is derived from an EMBL/GenBank/DDBJ whole genome shotgun (WGS) entry which is preliminary data.</text>
</comment>
<dbReference type="AlphaFoldDB" id="H1KMA9"/>
<accession>H1KMA9</accession>
<dbReference type="EMBL" id="AGJK01000116">
    <property type="protein sequence ID" value="EHP91321.1"/>
    <property type="molecule type" value="Genomic_DNA"/>
</dbReference>
<gene>
    <name evidence="1" type="ORF">MetexDRAFT_3772</name>
</gene>
<name>H1KMA9_METEX</name>
<dbReference type="Proteomes" id="UP000004382">
    <property type="component" value="Unassembled WGS sequence"/>
</dbReference>
<dbReference type="PATRIC" id="fig|882800.3.peg.3715"/>
<organism evidence="1 2">
    <name type="scientific">Methylorubrum extorquens DSM 13060</name>
    <dbReference type="NCBI Taxonomy" id="882800"/>
    <lineage>
        <taxon>Bacteria</taxon>
        <taxon>Pseudomonadati</taxon>
        <taxon>Pseudomonadota</taxon>
        <taxon>Alphaproteobacteria</taxon>
        <taxon>Hyphomicrobiales</taxon>
        <taxon>Methylobacteriaceae</taxon>
        <taxon>Methylorubrum</taxon>
    </lineage>
</organism>
<sequence>MSWLALEAAQAAMLQAGARGYLEGAETFRRLREAQFVAIVTPSVKHITMELARGG</sequence>
<evidence type="ECO:0000313" key="2">
    <source>
        <dbReference type="Proteomes" id="UP000004382"/>
    </source>
</evidence>
<evidence type="ECO:0000313" key="1">
    <source>
        <dbReference type="EMBL" id="EHP91321.1"/>
    </source>
</evidence>
<proteinExistence type="predicted"/>